<keyword evidence="3" id="KW-0472">Membrane</keyword>
<evidence type="ECO:0000313" key="4">
    <source>
        <dbReference type="EMBL" id="SEJ47606.1"/>
    </source>
</evidence>
<accession>A0A1H6Z4H0</accession>
<name>A0A1H6Z4H0_9FIRM</name>
<feature type="transmembrane region" description="Helical" evidence="3">
    <location>
        <begin position="44"/>
        <end position="67"/>
    </location>
</feature>
<dbReference type="PANTHER" id="PTHR37815">
    <property type="entry name" value="UPF0397 PROTEIN BC_2624-RELATED"/>
    <property type="match status" value="1"/>
</dbReference>
<dbReference type="Gene3D" id="1.10.1760.20">
    <property type="match status" value="1"/>
</dbReference>
<proteinExistence type="predicted"/>
<dbReference type="InterPro" id="IPR009825">
    <property type="entry name" value="ECF_substrate-spec-like"/>
</dbReference>
<dbReference type="Pfam" id="PF07155">
    <property type="entry name" value="ECF-ribofla_trS"/>
    <property type="match status" value="1"/>
</dbReference>
<dbReference type="AlphaFoldDB" id="A0A1H6Z4H0"/>
<feature type="transmembrane region" description="Helical" evidence="3">
    <location>
        <begin position="79"/>
        <end position="100"/>
    </location>
</feature>
<keyword evidence="2 3" id="KW-1133">Transmembrane helix</keyword>
<dbReference type="GO" id="GO:0016020">
    <property type="term" value="C:membrane"/>
    <property type="evidence" value="ECO:0007669"/>
    <property type="project" value="InterPro"/>
</dbReference>
<sequence>MVNKRKLTTRDLIMIGMLAAVCVLATSIKIPLPTGGMVHLGTAAIFITGILFGGVYAGLAAAIGSAFFDLLMGFSPYTIWSFFIKGAAGFTVGMMARGLWPEMISGDRWIFKAVLGMVLASFCTLGGYILAWWAVLGSVTVALGNSPSSVITSGIGLIVAMLIAPKLRHVLDKR</sequence>
<feature type="transmembrane region" description="Helical" evidence="3">
    <location>
        <begin position="109"/>
        <end position="135"/>
    </location>
</feature>
<keyword evidence="5" id="KW-1185">Reference proteome</keyword>
<dbReference type="RefSeq" id="WP_091831260.1">
    <property type="nucleotide sequence ID" value="NZ_FNZK01000008.1"/>
</dbReference>
<dbReference type="EMBL" id="FNZK01000008">
    <property type="protein sequence ID" value="SEJ47606.1"/>
    <property type="molecule type" value="Genomic_DNA"/>
</dbReference>
<dbReference type="PANTHER" id="PTHR37815:SF3">
    <property type="entry name" value="UPF0397 PROTEIN SPR0429"/>
    <property type="match status" value="1"/>
</dbReference>
<feature type="transmembrane region" description="Helical" evidence="3">
    <location>
        <begin position="12"/>
        <end position="32"/>
    </location>
</feature>
<evidence type="ECO:0000313" key="5">
    <source>
        <dbReference type="Proteomes" id="UP000199662"/>
    </source>
</evidence>
<protein>
    <submittedName>
        <fullName evidence="4">Uncharacterized membrane protein</fullName>
    </submittedName>
</protein>
<evidence type="ECO:0000256" key="3">
    <source>
        <dbReference type="SAM" id="Phobius"/>
    </source>
</evidence>
<gene>
    <name evidence="4" type="ORF">SAMN05660742_108124</name>
</gene>
<reference evidence="4 5" key="1">
    <citation type="submission" date="2016-10" db="EMBL/GenBank/DDBJ databases">
        <authorList>
            <person name="de Groot N.N."/>
        </authorList>
    </citation>
    <scope>NUCLEOTIDE SEQUENCE [LARGE SCALE GENOMIC DNA]</scope>
    <source>
        <strain evidence="4 5">DSM 2179</strain>
    </source>
</reference>
<evidence type="ECO:0000256" key="1">
    <source>
        <dbReference type="ARBA" id="ARBA00022692"/>
    </source>
</evidence>
<dbReference type="Proteomes" id="UP000199662">
    <property type="component" value="Unassembled WGS sequence"/>
</dbReference>
<feature type="transmembrane region" description="Helical" evidence="3">
    <location>
        <begin position="147"/>
        <end position="164"/>
    </location>
</feature>
<evidence type="ECO:0000256" key="2">
    <source>
        <dbReference type="ARBA" id="ARBA00022989"/>
    </source>
</evidence>
<dbReference type="STRING" id="84035.SAMN05660742_108124"/>
<organism evidence="4 5">
    <name type="scientific">Propionispira arboris</name>
    <dbReference type="NCBI Taxonomy" id="84035"/>
    <lineage>
        <taxon>Bacteria</taxon>
        <taxon>Bacillati</taxon>
        <taxon>Bacillota</taxon>
        <taxon>Negativicutes</taxon>
        <taxon>Selenomonadales</taxon>
        <taxon>Selenomonadaceae</taxon>
        <taxon>Propionispira</taxon>
    </lineage>
</organism>
<keyword evidence="1 3" id="KW-0812">Transmembrane</keyword>